<sequence length="30" mass="3382">AIGRESVYEKQIVGGHCPADYLLRKTLSNY</sequence>
<reference evidence="1" key="1">
    <citation type="journal article" date="2014" name="Front. Microbiol.">
        <title>High frequency of phylogenetically diverse reductive dehalogenase-homologous genes in deep subseafloor sedimentary metagenomes.</title>
        <authorList>
            <person name="Kawai M."/>
            <person name="Futagami T."/>
            <person name="Toyoda A."/>
            <person name="Takaki Y."/>
            <person name="Nishi S."/>
            <person name="Hori S."/>
            <person name="Arai W."/>
            <person name="Tsubouchi T."/>
            <person name="Morono Y."/>
            <person name="Uchiyama I."/>
            <person name="Ito T."/>
            <person name="Fujiyama A."/>
            <person name="Inagaki F."/>
            <person name="Takami H."/>
        </authorList>
    </citation>
    <scope>NUCLEOTIDE SEQUENCE</scope>
    <source>
        <strain evidence="1">Expedition CK06-06</strain>
    </source>
</reference>
<protein>
    <submittedName>
        <fullName evidence="1">Uncharacterized protein</fullName>
    </submittedName>
</protein>
<proteinExistence type="predicted"/>
<organism evidence="1">
    <name type="scientific">marine sediment metagenome</name>
    <dbReference type="NCBI Taxonomy" id="412755"/>
    <lineage>
        <taxon>unclassified sequences</taxon>
        <taxon>metagenomes</taxon>
        <taxon>ecological metagenomes</taxon>
    </lineage>
</organism>
<accession>X1CSI1</accession>
<gene>
    <name evidence="1" type="ORF">S01H4_61423</name>
</gene>
<feature type="non-terminal residue" evidence="1">
    <location>
        <position position="1"/>
    </location>
</feature>
<name>X1CSI1_9ZZZZ</name>
<dbReference type="EMBL" id="BART01036416">
    <property type="protein sequence ID" value="GAH10747.1"/>
    <property type="molecule type" value="Genomic_DNA"/>
</dbReference>
<comment type="caution">
    <text evidence="1">The sequence shown here is derived from an EMBL/GenBank/DDBJ whole genome shotgun (WGS) entry which is preliminary data.</text>
</comment>
<evidence type="ECO:0000313" key="1">
    <source>
        <dbReference type="EMBL" id="GAH10747.1"/>
    </source>
</evidence>
<dbReference type="AlphaFoldDB" id="X1CSI1"/>